<dbReference type="AlphaFoldDB" id="A0A1V0N4J3"/>
<evidence type="ECO:0000313" key="3">
    <source>
        <dbReference type="Proteomes" id="UP000192050"/>
    </source>
</evidence>
<organism evidence="2 3">
    <name type="scientific">Ferroplasma acidiphilum</name>
    <dbReference type="NCBI Taxonomy" id="74969"/>
    <lineage>
        <taxon>Archaea</taxon>
        <taxon>Methanobacteriati</taxon>
        <taxon>Thermoplasmatota</taxon>
        <taxon>Thermoplasmata</taxon>
        <taxon>Thermoplasmatales</taxon>
        <taxon>Ferroplasmaceae</taxon>
        <taxon>Ferroplasma</taxon>
    </lineage>
</organism>
<dbReference type="Gene3D" id="3.40.50.620">
    <property type="entry name" value="HUPs"/>
    <property type="match status" value="1"/>
</dbReference>
<dbReference type="InterPro" id="IPR022427">
    <property type="entry name" value="MJ0570_ATP-bd"/>
</dbReference>
<feature type="domain" description="Diphthamide synthase" evidence="1">
    <location>
        <begin position="1"/>
        <end position="183"/>
    </location>
</feature>
<proteinExistence type="predicted"/>
<dbReference type="PANTHER" id="PTHR12196">
    <property type="entry name" value="DOMAIN OF UNKNOWN FUNCTION 71 DUF71 -CONTAINING PROTEIN"/>
    <property type="match status" value="1"/>
</dbReference>
<sequence>MKAVALFSGGKDSFLSAMMAVEQGYEIIYGVTVVPEEYSMMFHYPNSKISEYAASLLGFSIKYINEKDYRSYLGEICRNGIDAIITGAIASDYQKTRIERACYDTDTIIYSPLWRKNQEYIIDQLILRDIRAMIVSVSAEGLGEGDLGATIDRDYFQHLKYINGKYGINIAGEGGEYETFVYGLGNMEIHGLKKEKIWKNSGGYMILST</sequence>
<dbReference type="Proteomes" id="UP000192050">
    <property type="component" value="Chromosome"/>
</dbReference>
<dbReference type="EMBL" id="CP015363">
    <property type="protein sequence ID" value="ARD85058.1"/>
    <property type="molecule type" value="Genomic_DNA"/>
</dbReference>
<dbReference type="GO" id="GO:0017183">
    <property type="term" value="P:protein histidyl modification to diphthamide"/>
    <property type="evidence" value="ECO:0007669"/>
    <property type="project" value="TreeGrafter"/>
</dbReference>
<dbReference type="Pfam" id="PF01902">
    <property type="entry name" value="Diphthami_syn_2"/>
    <property type="match status" value="1"/>
</dbReference>
<dbReference type="OrthoDB" id="372052at2157"/>
<dbReference type="KEGG" id="fai:FAD_1184"/>
<dbReference type="InterPro" id="IPR002761">
    <property type="entry name" value="Diphthami_syn_dom"/>
</dbReference>
<name>A0A1V0N4J3_9ARCH</name>
<dbReference type="InterPro" id="IPR014729">
    <property type="entry name" value="Rossmann-like_a/b/a_fold"/>
</dbReference>
<evidence type="ECO:0000313" key="2">
    <source>
        <dbReference type="EMBL" id="ARD85058.1"/>
    </source>
</evidence>
<keyword evidence="3" id="KW-1185">Reference proteome</keyword>
<accession>A0A1V0N4J3</accession>
<protein>
    <submittedName>
        <fullName evidence="2">Putative ATPase</fullName>
    </submittedName>
</protein>
<gene>
    <name evidence="2" type="ORF">FAD_1184</name>
</gene>
<dbReference type="CDD" id="cd01994">
    <property type="entry name" value="AANH_PF0828-like"/>
    <property type="match status" value="1"/>
</dbReference>
<dbReference type="NCBIfam" id="TIGR00290">
    <property type="entry name" value="MJ0570_dom"/>
    <property type="match status" value="1"/>
</dbReference>
<dbReference type="InterPro" id="IPR030662">
    <property type="entry name" value="DPH6/MJ0570"/>
</dbReference>
<dbReference type="PANTHER" id="PTHR12196:SF2">
    <property type="entry name" value="DIPHTHINE--AMMONIA LIGASE"/>
    <property type="match status" value="1"/>
</dbReference>
<dbReference type="NCBIfam" id="TIGR03679">
    <property type="entry name" value="arCOG00187"/>
    <property type="match status" value="1"/>
</dbReference>
<dbReference type="RefSeq" id="WP_081142562.1">
    <property type="nucleotide sequence ID" value="NZ_CP015363.1"/>
</dbReference>
<evidence type="ECO:0000259" key="1">
    <source>
        <dbReference type="Pfam" id="PF01902"/>
    </source>
</evidence>
<dbReference type="GO" id="GO:0017178">
    <property type="term" value="F:diphthine-ammonia ligase activity"/>
    <property type="evidence" value="ECO:0007669"/>
    <property type="project" value="TreeGrafter"/>
</dbReference>
<dbReference type="Gene3D" id="3.90.1490.10">
    <property type="entry name" value="putative n-type atp pyrophosphatase, domain 2"/>
    <property type="match status" value="1"/>
</dbReference>
<dbReference type="SUPFAM" id="SSF52402">
    <property type="entry name" value="Adenine nucleotide alpha hydrolases-like"/>
    <property type="match status" value="1"/>
</dbReference>
<dbReference type="GeneID" id="84217779"/>
<dbReference type="STRING" id="74969.FAD_1184"/>
<reference evidence="2 3" key="1">
    <citation type="submission" date="2011-10" db="EMBL/GenBank/DDBJ databases">
        <title>Metabolic and evolutionary patterns in the extreme acidophile Ferroplasma acidiphilum.</title>
        <authorList>
            <person name="Golyshina O.V."/>
            <person name="Kozyavkin S.A."/>
            <person name="Tatusov R.L."/>
            <person name="Slesarev A.I."/>
            <person name="Golyshin P.N."/>
        </authorList>
    </citation>
    <scope>NUCLEOTIDE SEQUENCE [LARGE SCALE GENOMIC DNA]</scope>
    <source>
        <strain evidence="3">Y</strain>
    </source>
</reference>